<feature type="transmembrane region" description="Helical" evidence="1">
    <location>
        <begin position="126"/>
        <end position="145"/>
    </location>
</feature>
<dbReference type="HOGENOM" id="CLU_1317754_0_0_1"/>
<organism evidence="2 3">
    <name type="scientific">Globisporangium ultimum (strain ATCC 200006 / CBS 805.95 / DAOM BR144)</name>
    <name type="common">Pythium ultimum</name>
    <dbReference type="NCBI Taxonomy" id="431595"/>
    <lineage>
        <taxon>Eukaryota</taxon>
        <taxon>Sar</taxon>
        <taxon>Stramenopiles</taxon>
        <taxon>Oomycota</taxon>
        <taxon>Peronosporomycetes</taxon>
        <taxon>Pythiales</taxon>
        <taxon>Pythiaceae</taxon>
        <taxon>Globisporangium</taxon>
    </lineage>
</organism>
<evidence type="ECO:0000313" key="2">
    <source>
        <dbReference type="EnsemblProtists" id="PYU1_T004957"/>
    </source>
</evidence>
<keyword evidence="1" id="KW-0472">Membrane</keyword>
<dbReference type="VEuPathDB" id="FungiDB:PYU1_G004946"/>
<keyword evidence="3" id="KW-1185">Reference proteome</keyword>
<dbReference type="Proteomes" id="UP000019132">
    <property type="component" value="Unassembled WGS sequence"/>
</dbReference>
<dbReference type="AlphaFoldDB" id="K3WJ15"/>
<accession>K3WJ15</accession>
<protein>
    <submittedName>
        <fullName evidence="2">Uncharacterized protein</fullName>
    </submittedName>
</protein>
<sequence length="209" mass="22843">MTKIHIAPDAAAYPSGPHSSNAIAAPVVYKLAPLHELPIIDPTKAIKSLLFNKKQISVINCISYHSRKIFSVMTLCDDLLSFVEIAVSASLGRILAIPTVTFQLPSIFFIILGIRYEMVFLLIKTYDLWVFTTVNLAFCACYGVYLGDARIVVLIVTGYLIQISIVVDTQLGSLQAFVITAMLSVVCGMILMLMAITPRLRPVTCSSAV</sequence>
<dbReference type="eggNOG" id="ENOG502SN7U">
    <property type="taxonomic scope" value="Eukaryota"/>
</dbReference>
<keyword evidence="1" id="KW-1133">Transmembrane helix</keyword>
<feature type="transmembrane region" description="Helical" evidence="1">
    <location>
        <begin position="95"/>
        <end position="114"/>
    </location>
</feature>
<feature type="transmembrane region" description="Helical" evidence="1">
    <location>
        <begin position="151"/>
        <end position="167"/>
    </location>
</feature>
<feature type="transmembrane region" description="Helical" evidence="1">
    <location>
        <begin position="174"/>
        <end position="196"/>
    </location>
</feature>
<dbReference type="EnsemblProtists" id="PYU1_T004957">
    <property type="protein sequence ID" value="PYU1_T004957"/>
    <property type="gene ID" value="PYU1_G004946"/>
</dbReference>
<evidence type="ECO:0000256" key="1">
    <source>
        <dbReference type="SAM" id="Phobius"/>
    </source>
</evidence>
<keyword evidence="1" id="KW-0812">Transmembrane</keyword>
<reference evidence="2" key="3">
    <citation type="submission" date="2015-02" db="UniProtKB">
        <authorList>
            <consortium name="EnsemblProtists"/>
        </authorList>
    </citation>
    <scope>IDENTIFICATION</scope>
    <source>
        <strain evidence="2">DAOM BR144</strain>
    </source>
</reference>
<name>K3WJ15_GLOUD</name>
<dbReference type="EMBL" id="GL376564">
    <property type="status" value="NOT_ANNOTATED_CDS"/>
    <property type="molecule type" value="Genomic_DNA"/>
</dbReference>
<evidence type="ECO:0000313" key="3">
    <source>
        <dbReference type="Proteomes" id="UP000019132"/>
    </source>
</evidence>
<proteinExistence type="predicted"/>
<reference evidence="3" key="1">
    <citation type="journal article" date="2010" name="Genome Biol.">
        <title>Genome sequence of the necrotrophic plant pathogen Pythium ultimum reveals original pathogenicity mechanisms and effector repertoire.</title>
        <authorList>
            <person name="Levesque C.A."/>
            <person name="Brouwer H."/>
            <person name="Cano L."/>
            <person name="Hamilton J.P."/>
            <person name="Holt C."/>
            <person name="Huitema E."/>
            <person name="Raffaele S."/>
            <person name="Robideau G.P."/>
            <person name="Thines M."/>
            <person name="Win J."/>
            <person name="Zerillo M.M."/>
            <person name="Beakes G.W."/>
            <person name="Boore J.L."/>
            <person name="Busam D."/>
            <person name="Dumas B."/>
            <person name="Ferriera S."/>
            <person name="Fuerstenberg S.I."/>
            <person name="Gachon C.M."/>
            <person name="Gaulin E."/>
            <person name="Govers F."/>
            <person name="Grenville-Briggs L."/>
            <person name="Horner N."/>
            <person name="Hostetler J."/>
            <person name="Jiang R.H."/>
            <person name="Johnson J."/>
            <person name="Krajaejun T."/>
            <person name="Lin H."/>
            <person name="Meijer H.J."/>
            <person name="Moore B."/>
            <person name="Morris P."/>
            <person name="Phuntmart V."/>
            <person name="Puiu D."/>
            <person name="Shetty J."/>
            <person name="Stajich J.E."/>
            <person name="Tripathy S."/>
            <person name="Wawra S."/>
            <person name="van West P."/>
            <person name="Whitty B.R."/>
            <person name="Coutinho P.M."/>
            <person name="Henrissat B."/>
            <person name="Martin F."/>
            <person name="Thomas P.D."/>
            <person name="Tyler B.M."/>
            <person name="De Vries R.P."/>
            <person name="Kamoun S."/>
            <person name="Yandell M."/>
            <person name="Tisserat N."/>
            <person name="Buell C.R."/>
        </authorList>
    </citation>
    <scope>NUCLEOTIDE SEQUENCE</scope>
    <source>
        <strain evidence="3">DAOM:BR144</strain>
    </source>
</reference>
<dbReference type="InParanoid" id="K3WJ15"/>
<reference evidence="3" key="2">
    <citation type="submission" date="2010-04" db="EMBL/GenBank/DDBJ databases">
        <authorList>
            <person name="Buell R."/>
            <person name="Hamilton J."/>
            <person name="Hostetler J."/>
        </authorList>
    </citation>
    <scope>NUCLEOTIDE SEQUENCE [LARGE SCALE GENOMIC DNA]</scope>
    <source>
        <strain evidence="3">DAOM:BR144</strain>
    </source>
</reference>